<reference evidence="2" key="1">
    <citation type="journal article" date="2015" name="Genome Announc.">
        <title>Draft Genome Sequence of an Anaerobic Ammonium-Oxidizing Bacterium, "Candidatus Brocadia sinica".</title>
        <authorList>
            <person name="Oshiki M."/>
            <person name="Shinyako-Hata K."/>
            <person name="Satoh H."/>
            <person name="Okabe S."/>
        </authorList>
    </citation>
    <scope>NUCLEOTIDE SEQUENCE [LARGE SCALE GENOMIC DNA]</scope>
    <source>
        <strain evidence="2">JPN1</strain>
    </source>
</reference>
<proteinExistence type="predicted"/>
<gene>
    <name evidence="1" type="ORF">BROSI_A2703</name>
</gene>
<accession>A0ABQ0K095</accession>
<evidence type="ECO:0000313" key="2">
    <source>
        <dbReference type="Proteomes" id="UP000032309"/>
    </source>
</evidence>
<keyword evidence="2" id="KW-1185">Reference proteome</keyword>
<evidence type="ECO:0000313" key="1">
    <source>
        <dbReference type="EMBL" id="GAN34167.1"/>
    </source>
</evidence>
<protein>
    <submittedName>
        <fullName evidence="1">Uncharacterized protein</fullName>
    </submittedName>
</protein>
<dbReference type="EMBL" id="BAFN01000001">
    <property type="protein sequence ID" value="GAN34167.1"/>
    <property type="molecule type" value="Genomic_DNA"/>
</dbReference>
<dbReference type="Proteomes" id="UP000032309">
    <property type="component" value="Unassembled WGS sequence"/>
</dbReference>
<comment type="caution">
    <text evidence="1">The sequence shown here is derived from an EMBL/GenBank/DDBJ whole genome shotgun (WGS) entry which is preliminary data.</text>
</comment>
<name>A0ABQ0K095_9BACT</name>
<sequence>MSAGRRQETAPTRVDFILLFKCSGNPVETGAAPQL</sequence>
<organism evidence="1 2">
    <name type="scientific">Candidatus Brocadia sinica JPN1</name>
    <dbReference type="NCBI Taxonomy" id="1197129"/>
    <lineage>
        <taxon>Bacteria</taxon>
        <taxon>Pseudomonadati</taxon>
        <taxon>Planctomycetota</taxon>
        <taxon>Candidatus Brocadiia</taxon>
        <taxon>Candidatus Brocadiales</taxon>
        <taxon>Candidatus Brocadiaceae</taxon>
        <taxon>Candidatus Brocadia</taxon>
    </lineage>
</organism>